<organism evidence="1 2">
    <name type="scientific">Agrococcus pavilionensis RW1</name>
    <dbReference type="NCBI Taxonomy" id="1330458"/>
    <lineage>
        <taxon>Bacteria</taxon>
        <taxon>Bacillati</taxon>
        <taxon>Actinomycetota</taxon>
        <taxon>Actinomycetes</taxon>
        <taxon>Micrococcales</taxon>
        <taxon>Microbacteriaceae</taxon>
        <taxon>Agrococcus</taxon>
    </lineage>
</organism>
<evidence type="ECO:0000313" key="1">
    <source>
        <dbReference type="EMBL" id="ERG65229.1"/>
    </source>
</evidence>
<dbReference type="OrthoDB" id="2426596at2"/>
<gene>
    <name evidence="1" type="ORF">L332_12370</name>
</gene>
<dbReference type="RefSeq" id="WP_021009600.1">
    <property type="nucleotide sequence ID" value="NZ_ASHR01000007.1"/>
</dbReference>
<evidence type="ECO:0000313" key="2">
    <source>
        <dbReference type="Proteomes" id="UP000016462"/>
    </source>
</evidence>
<dbReference type="AlphaFoldDB" id="U1LRU8"/>
<comment type="caution">
    <text evidence="1">The sequence shown here is derived from an EMBL/GenBank/DDBJ whole genome shotgun (WGS) entry which is preliminary data.</text>
</comment>
<accession>U1LRU8</accession>
<keyword evidence="2" id="KW-1185">Reference proteome</keyword>
<sequence>MAGPLRVERDVSVAAWLADALSWESTLAVIVPPIFDAYARILHPATLQTPTGRTDAWGGPELDARDLRWDEAAALVGERQGESPFTAWEARFGSGALDLPDGRSITEPHLGDIPVGTLAHLAALLVDEHGDAEVLAAVWEGSGLDQSGIGWMFFPGPGEPPLTAQQERALEAEHRAAFEASIDPEVRAAMAERALLQLPGRDHVLLRGRLEAFADPAWERAAGLGWRPGVGGEGRTPNALWPAEPPGAPAWFVATDVDLDVTLVGGSAHLIGRVLGHPALEAERIRPTDPLV</sequence>
<protein>
    <submittedName>
        <fullName evidence="1">Uncharacterized protein</fullName>
    </submittedName>
</protein>
<reference evidence="1 2" key="1">
    <citation type="journal article" date="2013" name="Genome Announc.">
        <title>First draft genome sequence from a member of the genus agrococcus, isolated from modern microbialites.</title>
        <authorList>
            <person name="White R.A.III."/>
            <person name="Grassa C.J."/>
            <person name="Suttle C.A."/>
        </authorList>
    </citation>
    <scope>NUCLEOTIDE SEQUENCE [LARGE SCALE GENOMIC DNA]</scope>
    <source>
        <strain evidence="1 2">RW1</strain>
    </source>
</reference>
<name>U1LRU8_9MICO</name>
<dbReference type="Proteomes" id="UP000016462">
    <property type="component" value="Unassembled WGS sequence"/>
</dbReference>
<proteinExistence type="predicted"/>
<dbReference type="EMBL" id="ASHR01000007">
    <property type="protein sequence ID" value="ERG65229.1"/>
    <property type="molecule type" value="Genomic_DNA"/>
</dbReference>